<evidence type="ECO:0000259" key="5">
    <source>
        <dbReference type="Pfam" id="PF01625"/>
    </source>
</evidence>
<reference evidence="6 7" key="1">
    <citation type="submission" date="2020-06" db="EMBL/GenBank/DDBJ databases">
        <authorList>
            <person name="Kim S.-J."/>
            <person name="Park S.-J."/>
        </authorList>
    </citation>
    <scope>NUCLEOTIDE SEQUENCE [LARGE SCALE GENOMIC DNA]</scope>
    <source>
        <strain evidence="6 7">SW-151</strain>
    </source>
</reference>
<dbReference type="RefSeq" id="WP_176277935.1">
    <property type="nucleotide sequence ID" value="NZ_JABWMH010000001.1"/>
</dbReference>
<dbReference type="SUPFAM" id="SSF55068">
    <property type="entry name" value="Peptide methionine sulfoxide reductase"/>
    <property type="match status" value="1"/>
</dbReference>
<dbReference type="EMBL" id="JABWMH010000001">
    <property type="protein sequence ID" value="NVD26360.1"/>
    <property type="molecule type" value="Genomic_DNA"/>
</dbReference>
<dbReference type="PANTHER" id="PTHR43774">
    <property type="entry name" value="PEPTIDE METHIONINE SULFOXIDE REDUCTASE"/>
    <property type="match status" value="1"/>
</dbReference>
<organism evidence="6 7">
    <name type="scientific">Parasphingorhabdus flavimaris</name>
    <dbReference type="NCBI Taxonomy" id="266812"/>
    <lineage>
        <taxon>Bacteria</taxon>
        <taxon>Pseudomonadati</taxon>
        <taxon>Pseudomonadota</taxon>
        <taxon>Alphaproteobacteria</taxon>
        <taxon>Sphingomonadales</taxon>
        <taxon>Sphingomonadaceae</taxon>
        <taxon>Parasphingorhabdus</taxon>
    </lineage>
</organism>
<proteinExistence type="inferred from homology"/>
<dbReference type="NCBIfam" id="TIGR00401">
    <property type="entry name" value="msrA"/>
    <property type="match status" value="1"/>
</dbReference>
<dbReference type="HAMAP" id="MF_01401">
    <property type="entry name" value="MsrA"/>
    <property type="match status" value="1"/>
</dbReference>
<evidence type="ECO:0000313" key="6">
    <source>
        <dbReference type="EMBL" id="NVD26360.1"/>
    </source>
</evidence>
<comment type="catalytic activity">
    <reaction evidence="2 4">
        <text>L-methionyl-[protein] + [thioredoxin]-disulfide + H2O = L-methionyl-(S)-S-oxide-[protein] + [thioredoxin]-dithiol</text>
        <dbReference type="Rhea" id="RHEA:14217"/>
        <dbReference type="Rhea" id="RHEA-COMP:10698"/>
        <dbReference type="Rhea" id="RHEA-COMP:10700"/>
        <dbReference type="Rhea" id="RHEA-COMP:12313"/>
        <dbReference type="Rhea" id="RHEA-COMP:12315"/>
        <dbReference type="ChEBI" id="CHEBI:15377"/>
        <dbReference type="ChEBI" id="CHEBI:16044"/>
        <dbReference type="ChEBI" id="CHEBI:29950"/>
        <dbReference type="ChEBI" id="CHEBI:44120"/>
        <dbReference type="ChEBI" id="CHEBI:50058"/>
        <dbReference type="EC" id="1.8.4.11"/>
    </reaction>
</comment>
<evidence type="ECO:0000256" key="2">
    <source>
        <dbReference type="ARBA" id="ARBA00047806"/>
    </source>
</evidence>
<dbReference type="InterPro" id="IPR002569">
    <property type="entry name" value="Met_Sox_Rdtase_MsrA_dom"/>
</dbReference>
<evidence type="ECO:0000256" key="4">
    <source>
        <dbReference type="HAMAP-Rule" id="MF_01401"/>
    </source>
</evidence>
<comment type="similarity">
    <text evidence="4">Belongs to the MsrA Met sulfoxide reductase family.</text>
</comment>
<keyword evidence="1 4" id="KW-0560">Oxidoreductase</keyword>
<comment type="catalytic activity">
    <reaction evidence="3 4">
        <text>[thioredoxin]-disulfide + L-methionine + H2O = L-methionine (S)-S-oxide + [thioredoxin]-dithiol</text>
        <dbReference type="Rhea" id="RHEA:19993"/>
        <dbReference type="Rhea" id="RHEA-COMP:10698"/>
        <dbReference type="Rhea" id="RHEA-COMP:10700"/>
        <dbReference type="ChEBI" id="CHEBI:15377"/>
        <dbReference type="ChEBI" id="CHEBI:29950"/>
        <dbReference type="ChEBI" id="CHEBI:50058"/>
        <dbReference type="ChEBI" id="CHEBI:57844"/>
        <dbReference type="ChEBI" id="CHEBI:58772"/>
        <dbReference type="EC" id="1.8.4.11"/>
    </reaction>
</comment>
<dbReference type="Proteomes" id="UP000652427">
    <property type="component" value="Unassembled WGS sequence"/>
</dbReference>
<keyword evidence="7" id="KW-1185">Reference proteome</keyword>
<sequence>MFGVSIACVGAIWAGVQTALPADQGANRAFVGEAQAAEKATIIPKPRVDAEESGKRAVAIFAGGCFWGVEGVFEHTKGVVSASSGYHGGTKRSASYKLVSAGLTDHAEAVRVVYDPSQISYGELMQIFFSVIADPTMLNAQGPDRGKHYRSALVPVNAQQAKAARAYIAQLDKGRYWKRPIVTKVEAYKAFYPAESYHQDFIQKNPRQGYIVRWDKPKIANLKRHFPQQYRAKPVG</sequence>
<protein>
    <recommendedName>
        <fullName evidence="4">Peptide methionine sulfoxide reductase MsrA</fullName>
        <shortName evidence="4">Protein-methionine-S-oxide reductase</shortName>
        <ecNumber evidence="4">1.8.4.11</ecNumber>
    </recommendedName>
    <alternativeName>
        <fullName evidence="4">Peptide-methionine (S)-S-oxide reductase</fullName>
        <shortName evidence="4">Peptide Met(O) reductase</shortName>
    </alternativeName>
</protein>
<gene>
    <name evidence="4 6" type="primary">msrA</name>
    <name evidence="6" type="ORF">HUO14_00415</name>
</gene>
<dbReference type="InterPro" id="IPR036509">
    <property type="entry name" value="Met_Sox_Rdtase_MsrA_sf"/>
</dbReference>
<comment type="function">
    <text evidence="4">Has an important function as a repair enzyme for proteins that have been inactivated by oxidation. Catalyzes the reversible oxidation-reduction of methionine sulfoxide in proteins to methionine.</text>
</comment>
<dbReference type="Gene3D" id="3.30.1060.10">
    <property type="entry name" value="Peptide methionine sulphoxide reductase MsrA"/>
    <property type="match status" value="1"/>
</dbReference>
<accession>A0ABX2MY41</accession>
<dbReference type="PANTHER" id="PTHR43774:SF1">
    <property type="entry name" value="PEPTIDE METHIONINE SULFOXIDE REDUCTASE MSRA 2"/>
    <property type="match status" value="1"/>
</dbReference>
<name>A0ABX2MY41_9SPHN</name>
<dbReference type="Pfam" id="PF01625">
    <property type="entry name" value="PMSR"/>
    <property type="match status" value="1"/>
</dbReference>
<evidence type="ECO:0000256" key="1">
    <source>
        <dbReference type="ARBA" id="ARBA00023002"/>
    </source>
</evidence>
<evidence type="ECO:0000256" key="3">
    <source>
        <dbReference type="ARBA" id="ARBA00048782"/>
    </source>
</evidence>
<feature type="domain" description="Peptide methionine sulphoxide reductase MsrA" evidence="5">
    <location>
        <begin position="59"/>
        <end position="210"/>
    </location>
</feature>
<dbReference type="GO" id="GO:0008113">
    <property type="term" value="F:peptide-methionine (S)-S-oxide reductase activity"/>
    <property type="evidence" value="ECO:0007669"/>
    <property type="project" value="UniProtKB-EC"/>
</dbReference>
<comment type="caution">
    <text evidence="6">The sequence shown here is derived from an EMBL/GenBank/DDBJ whole genome shotgun (WGS) entry which is preliminary data.</text>
</comment>
<evidence type="ECO:0000313" key="7">
    <source>
        <dbReference type="Proteomes" id="UP000652427"/>
    </source>
</evidence>
<dbReference type="EC" id="1.8.4.11" evidence="4"/>
<feature type="active site" evidence="4">
    <location>
        <position position="65"/>
    </location>
</feature>